<evidence type="ECO:0000313" key="2">
    <source>
        <dbReference type="EMBL" id="MFC3146564.1"/>
    </source>
</evidence>
<proteinExistence type="predicted"/>
<protein>
    <submittedName>
        <fullName evidence="2">HD-GYP domain-containing protein</fullName>
        <ecNumber evidence="2">3.1.4.-</ecNumber>
    </submittedName>
</protein>
<dbReference type="PROSITE" id="PS51832">
    <property type="entry name" value="HD_GYP"/>
    <property type="match status" value="1"/>
</dbReference>
<accession>A0ABV7GY41</accession>
<dbReference type="NCBIfam" id="TIGR00277">
    <property type="entry name" value="HDIG"/>
    <property type="match status" value="1"/>
</dbReference>
<dbReference type="GO" id="GO:0016787">
    <property type="term" value="F:hydrolase activity"/>
    <property type="evidence" value="ECO:0007669"/>
    <property type="project" value="UniProtKB-KW"/>
</dbReference>
<dbReference type="InterPro" id="IPR006675">
    <property type="entry name" value="HDIG_dom"/>
</dbReference>
<dbReference type="CDD" id="cd00077">
    <property type="entry name" value="HDc"/>
    <property type="match status" value="1"/>
</dbReference>
<dbReference type="Gene3D" id="1.10.3210.10">
    <property type="entry name" value="Hypothetical protein af1432"/>
    <property type="match status" value="1"/>
</dbReference>
<gene>
    <name evidence="2" type="ORF">ACFOEN_02780</name>
</gene>
<dbReference type="EC" id="3.1.4.-" evidence="2"/>
<feature type="domain" description="HD-GYP" evidence="1">
    <location>
        <begin position="146"/>
        <end position="342"/>
    </location>
</feature>
<dbReference type="RefSeq" id="WP_377300878.1">
    <property type="nucleotide sequence ID" value="NZ_CP180191.1"/>
</dbReference>
<dbReference type="SMART" id="SM00471">
    <property type="entry name" value="HDc"/>
    <property type="match status" value="1"/>
</dbReference>
<keyword evidence="2" id="KW-0378">Hydrolase</keyword>
<dbReference type="SUPFAM" id="SSF109604">
    <property type="entry name" value="HD-domain/PDEase-like"/>
    <property type="match status" value="1"/>
</dbReference>
<organism evidence="2 3">
    <name type="scientific">Piscinibacterium candidicorallinum</name>
    <dbReference type="NCBI Taxonomy" id="1793872"/>
    <lineage>
        <taxon>Bacteria</taxon>
        <taxon>Pseudomonadati</taxon>
        <taxon>Pseudomonadota</taxon>
        <taxon>Betaproteobacteria</taxon>
        <taxon>Burkholderiales</taxon>
        <taxon>Piscinibacterium</taxon>
    </lineage>
</organism>
<dbReference type="PANTHER" id="PTHR43155:SF2">
    <property type="entry name" value="CYCLIC DI-GMP PHOSPHODIESTERASE PA4108"/>
    <property type="match status" value="1"/>
</dbReference>
<dbReference type="EMBL" id="JBHRTI010000003">
    <property type="protein sequence ID" value="MFC3146564.1"/>
    <property type="molecule type" value="Genomic_DNA"/>
</dbReference>
<dbReference type="Pfam" id="PF11871">
    <property type="entry name" value="DUF3391"/>
    <property type="match status" value="1"/>
</dbReference>
<dbReference type="InterPro" id="IPR037522">
    <property type="entry name" value="HD_GYP_dom"/>
</dbReference>
<keyword evidence="3" id="KW-1185">Reference proteome</keyword>
<evidence type="ECO:0000313" key="3">
    <source>
        <dbReference type="Proteomes" id="UP001595556"/>
    </source>
</evidence>
<evidence type="ECO:0000259" key="1">
    <source>
        <dbReference type="PROSITE" id="PS51832"/>
    </source>
</evidence>
<dbReference type="InterPro" id="IPR021812">
    <property type="entry name" value="DUF3391"/>
</dbReference>
<dbReference type="InterPro" id="IPR003607">
    <property type="entry name" value="HD/PDEase_dom"/>
</dbReference>
<dbReference type="Pfam" id="PF13487">
    <property type="entry name" value="HD_5"/>
    <property type="match status" value="1"/>
</dbReference>
<dbReference type="PANTHER" id="PTHR43155">
    <property type="entry name" value="CYCLIC DI-GMP PHOSPHODIESTERASE PA4108-RELATED"/>
    <property type="match status" value="1"/>
</dbReference>
<sequence length="409" mass="46292">MNQAAASAKKISIEQLKPGMYVTQLDCDWFSHPFLTSSFLVKSDHDVARVRDSGTRYLFIDPRRGIDVQDAPTAREARAAAQAAMLKVADKPVERPRTTRLEEESAAARKIYGEAQRLVAQTMSDVRLGKQVELNQIEPLVEKVTDSIFRNKNALQSMNLLKQADDYTFQHSVSVCTLMVSFARHMDFDPKLVHQLGLGGLLHDIGKAFTPNEVLNKPGALTKEEFDVMKNHVTDGYRMLVQNPDVGPIPLAICHEHHERTDGTGYPRKIGRDQITQWGKMAAVVDVYDAITSERVYHRGMTPTDALRKIYEWSEHHFDRSLVEAFMRCVGIYPTGSLVLLESGRLAVVLEQNETQLLKPRVRAFYSTRSQLYITPADIDLARPGTSDRILRHEDPHKWNVAPSRFMNP</sequence>
<dbReference type="Proteomes" id="UP001595556">
    <property type="component" value="Unassembled WGS sequence"/>
</dbReference>
<comment type="caution">
    <text evidence="2">The sequence shown here is derived from an EMBL/GenBank/DDBJ whole genome shotgun (WGS) entry which is preliminary data.</text>
</comment>
<reference evidence="3" key="1">
    <citation type="journal article" date="2019" name="Int. J. Syst. Evol. Microbiol.">
        <title>The Global Catalogue of Microorganisms (GCM) 10K type strain sequencing project: providing services to taxonomists for standard genome sequencing and annotation.</title>
        <authorList>
            <consortium name="The Broad Institute Genomics Platform"/>
            <consortium name="The Broad Institute Genome Sequencing Center for Infectious Disease"/>
            <person name="Wu L."/>
            <person name="Ma J."/>
        </authorList>
    </citation>
    <scope>NUCLEOTIDE SEQUENCE [LARGE SCALE GENOMIC DNA]</scope>
    <source>
        <strain evidence="3">KCTC 52168</strain>
    </source>
</reference>
<name>A0ABV7GY41_9BURK</name>